<protein>
    <submittedName>
        <fullName evidence="1">Uncharacterized protein</fullName>
    </submittedName>
</protein>
<evidence type="ECO:0000313" key="2">
    <source>
        <dbReference type="Proteomes" id="UP001056120"/>
    </source>
</evidence>
<name>A0ACB9E9J9_9ASTR</name>
<dbReference type="EMBL" id="CM042035">
    <property type="protein sequence ID" value="KAI3755520.1"/>
    <property type="molecule type" value="Genomic_DNA"/>
</dbReference>
<organism evidence="1 2">
    <name type="scientific">Smallanthus sonchifolius</name>
    <dbReference type="NCBI Taxonomy" id="185202"/>
    <lineage>
        <taxon>Eukaryota</taxon>
        <taxon>Viridiplantae</taxon>
        <taxon>Streptophyta</taxon>
        <taxon>Embryophyta</taxon>
        <taxon>Tracheophyta</taxon>
        <taxon>Spermatophyta</taxon>
        <taxon>Magnoliopsida</taxon>
        <taxon>eudicotyledons</taxon>
        <taxon>Gunneridae</taxon>
        <taxon>Pentapetalae</taxon>
        <taxon>asterids</taxon>
        <taxon>campanulids</taxon>
        <taxon>Asterales</taxon>
        <taxon>Asteraceae</taxon>
        <taxon>Asteroideae</taxon>
        <taxon>Heliantheae alliance</taxon>
        <taxon>Millerieae</taxon>
        <taxon>Smallanthus</taxon>
    </lineage>
</organism>
<keyword evidence="2" id="KW-1185">Reference proteome</keyword>
<reference evidence="2" key="1">
    <citation type="journal article" date="2022" name="Mol. Ecol. Resour.">
        <title>The genomes of chicory, endive, great burdock and yacon provide insights into Asteraceae palaeo-polyploidization history and plant inulin production.</title>
        <authorList>
            <person name="Fan W."/>
            <person name="Wang S."/>
            <person name="Wang H."/>
            <person name="Wang A."/>
            <person name="Jiang F."/>
            <person name="Liu H."/>
            <person name="Zhao H."/>
            <person name="Xu D."/>
            <person name="Zhang Y."/>
        </authorList>
    </citation>
    <scope>NUCLEOTIDE SEQUENCE [LARGE SCALE GENOMIC DNA]</scope>
    <source>
        <strain evidence="2">cv. Yunnan</strain>
    </source>
</reference>
<proteinExistence type="predicted"/>
<dbReference type="Proteomes" id="UP001056120">
    <property type="component" value="Linkage Group LG18"/>
</dbReference>
<sequence length="460" mass="51115">MKFTTTHLIICFILISIPHVTSLNFSYTFTGSQNPNPKIVIERDAAYSDDGIQLTPDRIGGDQSEKVGRVIYFKPLPLWNSTSNGLASFSTNFTFVIDSNGSTEYGYGLTFFLAENNSLFIAGGSMGLPITPSNSVVRYRFVAVEFDTFWDRGWDPKDDNDTSVGDHVGISNSVLYTSKYRKWFRNVTGGGVCQAWIRYDSCLKSLSVSFTGYQNNTVIRQDEFSRVLDLRKELPEQVIFGFSAATGVRFQKNIVRSWSFESSDFEPSPDPVNGKNSRTTMLAGTLGYMSPECVVTGKACKESDVFSFGVVALEIACGRKPIEYKARESQTRLVEWVWELYGTGNLLDAVDHRLGLNYKVEEIKQLMIIGLWCAHPDSKHRPSMRQVIQVLNSEASLPILPSEMPIASYNKPSMSSLFGVASLARNQSICIVSNTDSSKQMTSSTASSCSPSVSLLHQEQ</sequence>
<comment type="caution">
    <text evidence="1">The sequence shown here is derived from an EMBL/GenBank/DDBJ whole genome shotgun (WGS) entry which is preliminary data.</text>
</comment>
<reference evidence="1 2" key="2">
    <citation type="journal article" date="2022" name="Mol. Ecol. Resour.">
        <title>The genomes of chicory, endive, great burdock and yacon provide insights into Asteraceae paleo-polyploidization history and plant inulin production.</title>
        <authorList>
            <person name="Fan W."/>
            <person name="Wang S."/>
            <person name="Wang H."/>
            <person name="Wang A."/>
            <person name="Jiang F."/>
            <person name="Liu H."/>
            <person name="Zhao H."/>
            <person name="Xu D."/>
            <person name="Zhang Y."/>
        </authorList>
    </citation>
    <scope>NUCLEOTIDE SEQUENCE [LARGE SCALE GENOMIC DNA]</scope>
    <source>
        <strain evidence="2">cv. Yunnan</strain>
        <tissue evidence="1">Leaves</tissue>
    </source>
</reference>
<evidence type="ECO:0000313" key="1">
    <source>
        <dbReference type="EMBL" id="KAI3755520.1"/>
    </source>
</evidence>
<gene>
    <name evidence="1" type="ORF">L1987_55322</name>
</gene>
<accession>A0ACB9E9J9</accession>